<dbReference type="SUPFAM" id="SSF57716">
    <property type="entry name" value="Glucocorticoid receptor-like (DNA-binding domain)"/>
    <property type="match status" value="2"/>
</dbReference>
<feature type="binding site" evidence="12">
    <location>
        <position position="140"/>
    </location>
    <ligand>
        <name>Zn(2+)</name>
        <dbReference type="ChEBI" id="CHEBI:29105"/>
    </ligand>
</feature>
<feature type="region of interest" description="Disordered" evidence="13">
    <location>
        <begin position="813"/>
        <end position="858"/>
    </location>
</feature>
<evidence type="ECO:0000256" key="8">
    <source>
        <dbReference type="ARBA" id="ARBA00023163"/>
    </source>
</evidence>
<evidence type="ECO:0000256" key="7">
    <source>
        <dbReference type="ARBA" id="ARBA00023125"/>
    </source>
</evidence>
<dbReference type="PROSITE" id="PS00028">
    <property type="entry name" value="ZINC_FINGER_C2H2_1"/>
    <property type="match status" value="10"/>
</dbReference>
<sequence length="858" mass="100752">MRCCVPSCKNDSKHNSKSEGITFHVFPSEPTLQAAWLQAVGKEDWKPQKRSAVCSEHFLCDDLYETKNGMRKVRTGAVPIILQDSGNCDYGEPASLKVCRICLVVDSKLFPIRKYKLEQAYEHLTGSAMTVEDKLPQKLCYECVQRLLNCARFRTKSLRAMSLMMELVKNHDHLTIQNLKSISRSNNQLTSSLELKHFGTNYYDYLLEDSRSRPKNEVYIEEFDSTLDTEELQNGSIEFSSDDSLPLEVRKRKSEKIKRRDNKRVRKKSREDREKNGEFKCVKCDKTFLDQEEYDCHMITHDELLNQNIEAPTENEISDFLPFENNHNETEIKNDIEDLNTVLNTKYEIDVKVEENYVENIASERDYSSDDSVVLEVKRKKKESKRVKKRAEKKIEPKIDRRRKPFLSDDLNETLFTITDLTYEEQVAEIEKRQESSNYKNAVFKCTECYKGFLDEDAYNSHMLRHTEECGEHRCAVCKTHFKHPHALRKHITAHHTQRFSCKQCPYVTAHRQSARLHERWHKGTKYACPHCPDEFLKFTTYMGHIRIKHPSDFVCQLCGYSFVSEKGIALHKKLKHRQENVPIPEDGPHCELCNIRFIDSEALKRHVSVSARHNSVDKGSREPNKPPNGRKSRESKERDRRAKERREKEDSKMYPSQLRKAEGPIPCEQCGLQLEDSRAYHGHFRRMHPDKNRTNYPSMKSPCMCEVCGRMFQSYALLKDHRWTHTGERPFKCDSCEKSFRMKQRLVAHRRVHSAQKATYVCNVCGKHFSTHSNRQRHMFIHTGLKPFKCEMCGKGFKHASEKRAHITYVHLKKPWPKRSRGKRRSDGRQKPWPKRSRGKRRSDGRQVRDVPQYYSI</sequence>
<dbReference type="InterPro" id="IPR038441">
    <property type="entry name" value="THAP_Znf_sf"/>
</dbReference>
<evidence type="ECO:0000256" key="2">
    <source>
        <dbReference type="ARBA" id="ARBA00022723"/>
    </source>
</evidence>
<evidence type="ECO:0000313" key="17">
    <source>
        <dbReference type="EMBL" id="KAL0809038.1"/>
    </source>
</evidence>
<proteinExistence type="predicted"/>
<keyword evidence="6" id="KW-0805">Transcription regulation</keyword>
<dbReference type="SUPFAM" id="SSF57667">
    <property type="entry name" value="beta-beta-alpha zinc fingers"/>
    <property type="match status" value="3"/>
</dbReference>
<organism evidence="17 18">
    <name type="scientific">Loxostege sticticalis</name>
    <name type="common">Beet webworm moth</name>
    <dbReference type="NCBI Taxonomy" id="481309"/>
    <lineage>
        <taxon>Eukaryota</taxon>
        <taxon>Metazoa</taxon>
        <taxon>Ecdysozoa</taxon>
        <taxon>Arthropoda</taxon>
        <taxon>Hexapoda</taxon>
        <taxon>Insecta</taxon>
        <taxon>Pterygota</taxon>
        <taxon>Neoptera</taxon>
        <taxon>Endopterygota</taxon>
        <taxon>Lepidoptera</taxon>
        <taxon>Glossata</taxon>
        <taxon>Ditrysia</taxon>
        <taxon>Pyraloidea</taxon>
        <taxon>Crambidae</taxon>
        <taxon>Pyraustinae</taxon>
        <taxon>Loxostege</taxon>
    </lineage>
</organism>
<gene>
    <name evidence="17" type="ORF">ABMA28_012679</name>
</gene>
<dbReference type="SMART" id="SM00355">
    <property type="entry name" value="ZnF_C2H2"/>
    <property type="match status" value="12"/>
</dbReference>
<feature type="domain" description="C2H2-type" evidence="14">
    <location>
        <begin position="789"/>
        <end position="812"/>
    </location>
</feature>
<feature type="domain" description="C2H2-type" evidence="14">
    <location>
        <begin position="444"/>
        <end position="471"/>
    </location>
</feature>
<evidence type="ECO:0000256" key="9">
    <source>
        <dbReference type="ARBA" id="ARBA00023242"/>
    </source>
</evidence>
<dbReference type="Pfam" id="PF07776">
    <property type="entry name" value="zf-AD"/>
    <property type="match status" value="1"/>
</dbReference>
<dbReference type="Pfam" id="PF00096">
    <property type="entry name" value="zf-C2H2"/>
    <property type="match status" value="2"/>
</dbReference>
<evidence type="ECO:0000259" key="16">
    <source>
        <dbReference type="PROSITE" id="PS51915"/>
    </source>
</evidence>
<dbReference type="Pfam" id="PF12874">
    <property type="entry name" value="zf-met"/>
    <property type="match status" value="1"/>
</dbReference>
<dbReference type="GO" id="GO:0008270">
    <property type="term" value="F:zinc ion binding"/>
    <property type="evidence" value="ECO:0007669"/>
    <property type="project" value="UniProtKB-UniRule"/>
</dbReference>
<dbReference type="SMART" id="SM00868">
    <property type="entry name" value="zf-AD"/>
    <property type="match status" value="1"/>
</dbReference>
<dbReference type="PANTHER" id="PTHR47772:SF4">
    <property type="entry name" value="ZFP64 ZINC FINGER PROTEIN"/>
    <property type="match status" value="1"/>
</dbReference>
<keyword evidence="3" id="KW-0677">Repeat</keyword>
<feature type="domain" description="C2H2-type" evidence="14">
    <location>
        <begin position="500"/>
        <end position="527"/>
    </location>
</feature>
<comment type="caution">
    <text evidence="17">The sequence shown here is derived from an EMBL/GenBank/DDBJ whole genome shotgun (WGS) entry which is preliminary data.</text>
</comment>
<feature type="domain" description="THAP-type" evidence="15">
    <location>
        <begin position="1"/>
        <end position="82"/>
    </location>
</feature>
<keyword evidence="8" id="KW-0804">Transcription</keyword>
<evidence type="ECO:0000313" key="18">
    <source>
        <dbReference type="Proteomes" id="UP001549921"/>
    </source>
</evidence>
<evidence type="ECO:0000256" key="10">
    <source>
        <dbReference type="PROSITE-ProRule" id="PRU00042"/>
    </source>
</evidence>
<feature type="region of interest" description="Disordered" evidence="13">
    <location>
        <begin position="610"/>
        <end position="659"/>
    </location>
</feature>
<feature type="domain" description="ZAD" evidence="16">
    <location>
        <begin position="97"/>
        <end position="167"/>
    </location>
</feature>
<dbReference type="Gene3D" id="6.20.210.20">
    <property type="entry name" value="THAP domain"/>
    <property type="match status" value="1"/>
</dbReference>
<dbReference type="FunFam" id="3.30.160.60:FF:000624">
    <property type="entry name" value="zinc finger protein 697"/>
    <property type="match status" value="1"/>
</dbReference>
<keyword evidence="2 12" id="KW-0479">Metal-binding</keyword>
<name>A0ABD0S4N2_LOXSC</name>
<dbReference type="InterPro" id="IPR012934">
    <property type="entry name" value="Znf_AD"/>
</dbReference>
<evidence type="ECO:0000256" key="12">
    <source>
        <dbReference type="PROSITE-ProRule" id="PRU01263"/>
    </source>
</evidence>
<feature type="binding site" evidence="12">
    <location>
        <position position="99"/>
    </location>
    <ligand>
        <name>Zn(2+)</name>
        <dbReference type="ChEBI" id="CHEBI:29105"/>
    </ligand>
</feature>
<feature type="region of interest" description="Disordered" evidence="13">
    <location>
        <begin position="252"/>
        <end position="271"/>
    </location>
</feature>
<dbReference type="InterPro" id="IPR013087">
    <property type="entry name" value="Znf_C2H2_type"/>
</dbReference>
<dbReference type="InterPro" id="IPR006612">
    <property type="entry name" value="THAP_Znf"/>
</dbReference>
<feature type="compositionally biased region" description="Basic residues" evidence="13">
    <location>
        <begin position="813"/>
        <end position="825"/>
    </location>
</feature>
<dbReference type="GO" id="GO:0005634">
    <property type="term" value="C:nucleus"/>
    <property type="evidence" value="ECO:0007669"/>
    <property type="project" value="UniProtKB-SubCell"/>
</dbReference>
<evidence type="ECO:0000256" key="13">
    <source>
        <dbReference type="SAM" id="MobiDB-lite"/>
    </source>
</evidence>
<dbReference type="SMART" id="SM00980">
    <property type="entry name" value="THAP"/>
    <property type="match status" value="1"/>
</dbReference>
<dbReference type="AlphaFoldDB" id="A0ABD0S4N2"/>
<feature type="domain" description="C2H2-type" evidence="14">
    <location>
        <begin position="704"/>
        <end position="731"/>
    </location>
</feature>
<feature type="domain" description="C2H2-type" evidence="14">
    <location>
        <begin position="761"/>
        <end position="788"/>
    </location>
</feature>
<dbReference type="EMBL" id="JBEDNZ010000030">
    <property type="protein sequence ID" value="KAL0809038.1"/>
    <property type="molecule type" value="Genomic_DNA"/>
</dbReference>
<evidence type="ECO:0000259" key="14">
    <source>
        <dbReference type="PROSITE" id="PS50157"/>
    </source>
</evidence>
<dbReference type="PROSITE" id="PS51915">
    <property type="entry name" value="ZAD"/>
    <property type="match status" value="1"/>
</dbReference>
<protein>
    <submittedName>
        <fullName evidence="17">Uncharacterized protein</fullName>
    </submittedName>
</protein>
<feature type="compositionally biased region" description="Basic and acidic residues" evidence="13">
    <location>
        <begin position="615"/>
        <end position="625"/>
    </location>
</feature>
<evidence type="ECO:0000259" key="15">
    <source>
        <dbReference type="PROSITE" id="PS50950"/>
    </source>
</evidence>
<feature type="domain" description="C2H2-type" evidence="14">
    <location>
        <begin position="279"/>
        <end position="301"/>
    </location>
</feature>
<keyword evidence="7 11" id="KW-0238">DNA-binding</keyword>
<dbReference type="InterPro" id="IPR036236">
    <property type="entry name" value="Znf_C2H2_sf"/>
</dbReference>
<dbReference type="SMART" id="SM00692">
    <property type="entry name" value="DM3"/>
    <property type="match status" value="1"/>
</dbReference>
<dbReference type="PROSITE" id="PS50950">
    <property type="entry name" value="ZF_THAP"/>
    <property type="match status" value="1"/>
</dbReference>
<feature type="domain" description="C2H2-type" evidence="14">
    <location>
        <begin position="473"/>
        <end position="500"/>
    </location>
</feature>
<dbReference type="GO" id="GO:0003677">
    <property type="term" value="F:DNA binding"/>
    <property type="evidence" value="ECO:0007669"/>
    <property type="project" value="UniProtKB-UniRule"/>
</dbReference>
<accession>A0ABD0S4N2</accession>
<dbReference type="Gene3D" id="3.30.160.60">
    <property type="entry name" value="Classic Zinc Finger"/>
    <property type="match status" value="7"/>
</dbReference>
<dbReference type="PANTHER" id="PTHR47772">
    <property type="entry name" value="ZINC FINGER PROTEIN 200"/>
    <property type="match status" value="1"/>
</dbReference>
<feature type="compositionally biased region" description="Basic residues" evidence="13">
    <location>
        <begin position="252"/>
        <end position="268"/>
    </location>
</feature>
<reference evidence="17 18" key="1">
    <citation type="submission" date="2024-06" db="EMBL/GenBank/DDBJ databases">
        <title>A chromosome-level genome assembly of beet webworm, Loxostege sticticalis.</title>
        <authorList>
            <person name="Zhang Y."/>
        </authorList>
    </citation>
    <scope>NUCLEOTIDE SEQUENCE [LARGE SCALE GENOMIC DNA]</scope>
    <source>
        <strain evidence="17">AQ028</strain>
        <tissue evidence="17">Male pupae</tissue>
    </source>
</reference>
<keyword evidence="4 10" id="KW-0863">Zinc-finger</keyword>
<evidence type="ECO:0000256" key="3">
    <source>
        <dbReference type="ARBA" id="ARBA00022737"/>
    </source>
</evidence>
<feature type="compositionally biased region" description="Basic and acidic residues" evidence="13">
    <location>
        <begin position="632"/>
        <end position="653"/>
    </location>
</feature>
<feature type="domain" description="C2H2-type" evidence="14">
    <location>
        <begin position="554"/>
        <end position="582"/>
    </location>
</feature>
<keyword evidence="9" id="KW-0539">Nucleus</keyword>
<evidence type="ECO:0000256" key="5">
    <source>
        <dbReference type="ARBA" id="ARBA00022833"/>
    </source>
</evidence>
<dbReference type="Proteomes" id="UP001549921">
    <property type="component" value="Unassembled WGS sequence"/>
</dbReference>
<evidence type="ECO:0000256" key="1">
    <source>
        <dbReference type="ARBA" id="ARBA00004123"/>
    </source>
</evidence>
<feature type="domain" description="C2H2-type" evidence="14">
    <location>
        <begin position="732"/>
        <end position="759"/>
    </location>
</feature>
<keyword evidence="5 12" id="KW-0862">Zinc</keyword>
<dbReference type="InterPro" id="IPR050636">
    <property type="entry name" value="C2H2-ZF_domain-containing"/>
</dbReference>
<feature type="binding site" evidence="12">
    <location>
        <position position="102"/>
    </location>
    <ligand>
        <name>Zn(2+)</name>
        <dbReference type="ChEBI" id="CHEBI:29105"/>
    </ligand>
</feature>
<evidence type="ECO:0000256" key="4">
    <source>
        <dbReference type="ARBA" id="ARBA00022771"/>
    </source>
</evidence>
<evidence type="ECO:0000256" key="11">
    <source>
        <dbReference type="PROSITE-ProRule" id="PRU00309"/>
    </source>
</evidence>
<dbReference type="Pfam" id="PF05485">
    <property type="entry name" value="THAP"/>
    <property type="match status" value="1"/>
</dbReference>
<dbReference type="PROSITE" id="PS50157">
    <property type="entry name" value="ZINC_FINGER_C2H2_2"/>
    <property type="match status" value="9"/>
</dbReference>
<feature type="compositionally biased region" description="Basic residues" evidence="13">
    <location>
        <begin position="832"/>
        <end position="842"/>
    </location>
</feature>
<feature type="binding site" evidence="12">
    <location>
        <position position="143"/>
    </location>
    <ligand>
        <name>Zn(2+)</name>
        <dbReference type="ChEBI" id="CHEBI:29105"/>
    </ligand>
</feature>
<comment type="subcellular location">
    <subcellularLocation>
        <location evidence="1">Nucleus</location>
    </subcellularLocation>
</comment>
<evidence type="ECO:0000256" key="6">
    <source>
        <dbReference type="ARBA" id="ARBA00023015"/>
    </source>
</evidence>